<name>A0A9D4N5X6_DREPO</name>
<evidence type="ECO:0000313" key="2">
    <source>
        <dbReference type="Proteomes" id="UP000828390"/>
    </source>
</evidence>
<comment type="caution">
    <text evidence="1">The sequence shown here is derived from an EMBL/GenBank/DDBJ whole genome shotgun (WGS) entry which is preliminary data.</text>
</comment>
<organism evidence="1 2">
    <name type="scientific">Dreissena polymorpha</name>
    <name type="common">Zebra mussel</name>
    <name type="synonym">Mytilus polymorpha</name>
    <dbReference type="NCBI Taxonomy" id="45954"/>
    <lineage>
        <taxon>Eukaryota</taxon>
        <taxon>Metazoa</taxon>
        <taxon>Spiralia</taxon>
        <taxon>Lophotrochozoa</taxon>
        <taxon>Mollusca</taxon>
        <taxon>Bivalvia</taxon>
        <taxon>Autobranchia</taxon>
        <taxon>Heteroconchia</taxon>
        <taxon>Euheterodonta</taxon>
        <taxon>Imparidentia</taxon>
        <taxon>Neoheterodontei</taxon>
        <taxon>Myida</taxon>
        <taxon>Dreissenoidea</taxon>
        <taxon>Dreissenidae</taxon>
        <taxon>Dreissena</taxon>
    </lineage>
</organism>
<reference evidence="1" key="1">
    <citation type="journal article" date="2019" name="bioRxiv">
        <title>The Genome of the Zebra Mussel, Dreissena polymorpha: A Resource for Invasive Species Research.</title>
        <authorList>
            <person name="McCartney M.A."/>
            <person name="Auch B."/>
            <person name="Kono T."/>
            <person name="Mallez S."/>
            <person name="Zhang Y."/>
            <person name="Obille A."/>
            <person name="Becker A."/>
            <person name="Abrahante J.E."/>
            <person name="Garbe J."/>
            <person name="Badalamenti J.P."/>
            <person name="Herman A."/>
            <person name="Mangelson H."/>
            <person name="Liachko I."/>
            <person name="Sullivan S."/>
            <person name="Sone E.D."/>
            <person name="Koren S."/>
            <person name="Silverstein K.A.T."/>
            <person name="Beckman K.B."/>
            <person name="Gohl D.M."/>
        </authorList>
    </citation>
    <scope>NUCLEOTIDE SEQUENCE</scope>
    <source>
        <strain evidence="1">Duluth1</strain>
        <tissue evidence="1">Whole animal</tissue>
    </source>
</reference>
<evidence type="ECO:0000313" key="1">
    <source>
        <dbReference type="EMBL" id="KAH3888606.1"/>
    </source>
</evidence>
<dbReference type="AlphaFoldDB" id="A0A9D4N5X6"/>
<sequence length="99" mass="10849">MCIPYLFGTLNVNSLQQQQQQQQRSSSSGSGCTVVLKEAILVELVAFLIVVVEAVVHRSNGVRCSRNCSSSSSSSVYVKRKLEAVLKSPKRLTNHVINL</sequence>
<accession>A0A9D4N5X6</accession>
<gene>
    <name evidence="1" type="ORF">DPMN_012645</name>
</gene>
<dbReference type="Proteomes" id="UP000828390">
    <property type="component" value="Unassembled WGS sequence"/>
</dbReference>
<reference evidence="1" key="2">
    <citation type="submission" date="2020-11" db="EMBL/GenBank/DDBJ databases">
        <authorList>
            <person name="McCartney M.A."/>
            <person name="Auch B."/>
            <person name="Kono T."/>
            <person name="Mallez S."/>
            <person name="Becker A."/>
            <person name="Gohl D.M."/>
            <person name="Silverstein K.A.T."/>
            <person name="Koren S."/>
            <person name="Bechman K.B."/>
            <person name="Herman A."/>
            <person name="Abrahante J.E."/>
            <person name="Garbe J."/>
        </authorList>
    </citation>
    <scope>NUCLEOTIDE SEQUENCE</scope>
    <source>
        <strain evidence="1">Duluth1</strain>
        <tissue evidence="1">Whole animal</tissue>
    </source>
</reference>
<keyword evidence="2" id="KW-1185">Reference proteome</keyword>
<protein>
    <submittedName>
        <fullName evidence="1">Uncharacterized protein</fullName>
    </submittedName>
</protein>
<proteinExistence type="predicted"/>
<dbReference type="EMBL" id="JAIWYP010000001">
    <property type="protein sequence ID" value="KAH3888606.1"/>
    <property type="molecule type" value="Genomic_DNA"/>
</dbReference>